<dbReference type="InterPro" id="IPR012223">
    <property type="entry name" value="TEII"/>
</dbReference>
<gene>
    <name evidence="3" type="ORF">KGB56_24745</name>
</gene>
<evidence type="ECO:0000313" key="4">
    <source>
        <dbReference type="Proteomes" id="UP000680706"/>
    </source>
</evidence>
<keyword evidence="4" id="KW-1185">Reference proteome</keyword>
<dbReference type="PANTHER" id="PTHR11487">
    <property type="entry name" value="THIOESTERASE"/>
    <property type="match status" value="1"/>
</dbReference>
<evidence type="ECO:0000259" key="2">
    <source>
        <dbReference type="Pfam" id="PF00975"/>
    </source>
</evidence>
<evidence type="ECO:0000256" key="1">
    <source>
        <dbReference type="ARBA" id="ARBA00007169"/>
    </source>
</evidence>
<evidence type="ECO:0000313" key="3">
    <source>
        <dbReference type="EMBL" id="QUS58934.1"/>
    </source>
</evidence>
<sequence length="261" mass="29072">MSFPMPSPWFDAEAHPNKLNLVCLPQAGGDTSLYNRWKVPLGDQVNVMPAKFPGRGGRLGEPAINCMEEVVDQLAQEIGQFGEAPFALLGSSMGGWIAYELALYLAKQHHLEPTALFVLASASPFAARSLPFLEGCTREEMIEELILFNPDFKQIAEHDELVSLLLPAIISDFKLCETYRPRAPWKVKSPIFAFAGREDQIVERSKVEEWTTLSSETVVIDDVEGGHFFIEELPIKVLDQIREHAANVVHQMSQPATLQLA</sequence>
<keyword evidence="3" id="KW-0614">Plasmid</keyword>
<dbReference type="RefSeq" id="WP_143508231.1">
    <property type="nucleotide sequence ID" value="NZ_MIEL01000003.1"/>
</dbReference>
<dbReference type="InterPro" id="IPR001031">
    <property type="entry name" value="Thioesterase"/>
</dbReference>
<comment type="similarity">
    <text evidence="1">Belongs to the thioesterase family.</text>
</comment>
<geneLocation type="plasmid" evidence="3 4">
    <name>pAb134-02</name>
</geneLocation>
<dbReference type="Proteomes" id="UP000680706">
    <property type="component" value="Plasmid pAb134-02"/>
</dbReference>
<feature type="domain" description="Thioesterase" evidence="2">
    <location>
        <begin position="21"/>
        <end position="239"/>
    </location>
</feature>
<organism evidence="3 4">
    <name type="scientific">Pseudovibrio brasiliensis</name>
    <dbReference type="NCBI Taxonomy" id="1898042"/>
    <lineage>
        <taxon>Bacteria</taxon>
        <taxon>Pseudomonadati</taxon>
        <taxon>Pseudomonadota</taxon>
        <taxon>Alphaproteobacteria</taxon>
        <taxon>Hyphomicrobiales</taxon>
        <taxon>Stappiaceae</taxon>
        <taxon>Pseudovibrio</taxon>
    </lineage>
</organism>
<dbReference type="Pfam" id="PF00975">
    <property type="entry name" value="Thioesterase"/>
    <property type="match status" value="1"/>
</dbReference>
<dbReference type="EMBL" id="CP074128">
    <property type="protein sequence ID" value="QUS58934.1"/>
    <property type="molecule type" value="Genomic_DNA"/>
</dbReference>
<dbReference type="PANTHER" id="PTHR11487:SF0">
    <property type="entry name" value="S-ACYL FATTY ACID SYNTHASE THIOESTERASE, MEDIUM CHAIN"/>
    <property type="match status" value="1"/>
</dbReference>
<accession>A0ABX8AV53</accession>
<dbReference type="InterPro" id="IPR029058">
    <property type="entry name" value="AB_hydrolase_fold"/>
</dbReference>
<dbReference type="Gene3D" id="3.40.50.1820">
    <property type="entry name" value="alpha/beta hydrolase"/>
    <property type="match status" value="1"/>
</dbReference>
<name>A0ABX8AV53_9HYPH</name>
<dbReference type="SUPFAM" id="SSF53474">
    <property type="entry name" value="alpha/beta-Hydrolases"/>
    <property type="match status" value="1"/>
</dbReference>
<reference evidence="3 4" key="1">
    <citation type="journal article" date="2021" name="Angew. Chem. Int. Ed. Engl.">
        <title>A novel family of nonribosomal peptides modulate collective behavior in Pseudovibrio bacteria isolated from marine sponges.</title>
        <authorList>
            <person name="Ioca L.P."/>
            <person name="Dai Y."/>
            <person name="Kunakom S."/>
            <person name="Diaz-Espinosa J."/>
            <person name="Krunic A."/>
            <person name="Crnkovic C.M."/>
            <person name="Orjala J."/>
            <person name="Sanchez L.M."/>
            <person name="Ferreira A.G."/>
            <person name="Berlinck R.G.S."/>
            <person name="Eustaquio A.S."/>
        </authorList>
    </citation>
    <scope>NUCLEOTIDE SEQUENCE [LARGE SCALE GENOMIC DNA]</scope>
    <source>
        <strain evidence="3 4">Ab134</strain>
        <plasmid evidence="3 4">pAb134-02</plasmid>
    </source>
</reference>
<protein>
    <submittedName>
        <fullName evidence="3">Thioesterase</fullName>
    </submittedName>
</protein>
<proteinExistence type="inferred from homology"/>